<dbReference type="PANTHER" id="PTHR35046:SF9">
    <property type="entry name" value="RNA-DIRECTED DNA POLYMERASE"/>
    <property type="match status" value="1"/>
</dbReference>
<dbReference type="Gene3D" id="4.10.60.10">
    <property type="entry name" value="Zinc finger, CCHC-type"/>
    <property type="match status" value="1"/>
</dbReference>
<proteinExistence type="predicted"/>
<dbReference type="Gramene" id="C.cajan_46563.t">
    <property type="protein sequence ID" value="C.cajan_46563.t"/>
    <property type="gene ID" value="C.cajan_46563"/>
</dbReference>
<dbReference type="AlphaFoldDB" id="A0A151UHM6"/>
<evidence type="ECO:0000259" key="3">
    <source>
        <dbReference type="PROSITE" id="PS50158"/>
    </source>
</evidence>
<dbReference type="EMBL" id="AGCT01060135">
    <property type="protein sequence ID" value="KYP78782.1"/>
    <property type="molecule type" value="Genomic_DNA"/>
</dbReference>
<keyword evidence="5" id="KW-1185">Reference proteome</keyword>
<keyword evidence="1" id="KW-0863">Zinc-finger</keyword>
<evidence type="ECO:0000256" key="2">
    <source>
        <dbReference type="SAM" id="MobiDB-lite"/>
    </source>
</evidence>
<gene>
    <name evidence="4" type="ORF">KK1_049036</name>
</gene>
<dbReference type="Pfam" id="PF03732">
    <property type="entry name" value="Retrotrans_gag"/>
    <property type="match status" value="1"/>
</dbReference>
<feature type="domain" description="CCHC-type" evidence="3">
    <location>
        <begin position="199"/>
        <end position="214"/>
    </location>
</feature>
<protein>
    <recommendedName>
        <fullName evidence="3">CCHC-type domain-containing protein</fullName>
    </recommendedName>
</protein>
<feature type="compositionally biased region" description="Acidic residues" evidence="2">
    <location>
        <begin position="239"/>
        <end position="251"/>
    </location>
</feature>
<feature type="compositionally biased region" description="Low complexity" evidence="2">
    <location>
        <begin position="229"/>
        <end position="238"/>
    </location>
</feature>
<dbReference type="InterPro" id="IPR001878">
    <property type="entry name" value="Znf_CCHC"/>
</dbReference>
<dbReference type="PROSITE" id="PS50158">
    <property type="entry name" value="ZF_CCHC"/>
    <property type="match status" value="1"/>
</dbReference>
<dbReference type="GO" id="GO:0003676">
    <property type="term" value="F:nucleic acid binding"/>
    <property type="evidence" value="ECO:0007669"/>
    <property type="project" value="InterPro"/>
</dbReference>
<dbReference type="SUPFAM" id="SSF57756">
    <property type="entry name" value="Retrovirus zinc finger-like domains"/>
    <property type="match status" value="1"/>
</dbReference>
<dbReference type="SMART" id="SM00343">
    <property type="entry name" value="ZnF_C2HC"/>
    <property type="match status" value="1"/>
</dbReference>
<dbReference type="PANTHER" id="PTHR35046">
    <property type="entry name" value="ZINC KNUCKLE (CCHC-TYPE) FAMILY PROTEIN"/>
    <property type="match status" value="1"/>
</dbReference>
<reference evidence="4" key="1">
    <citation type="journal article" date="2012" name="Nat. Biotechnol.">
        <title>Draft genome sequence of pigeonpea (Cajanus cajan), an orphan legume crop of resource-poor farmers.</title>
        <authorList>
            <person name="Varshney R.K."/>
            <person name="Chen W."/>
            <person name="Li Y."/>
            <person name="Bharti A.K."/>
            <person name="Saxena R.K."/>
            <person name="Schlueter J.A."/>
            <person name="Donoghue M.T."/>
            <person name="Azam S."/>
            <person name="Fan G."/>
            <person name="Whaley A.M."/>
            <person name="Farmer A.D."/>
            <person name="Sheridan J."/>
            <person name="Iwata A."/>
            <person name="Tuteja R."/>
            <person name="Penmetsa R.V."/>
            <person name="Wu W."/>
            <person name="Upadhyaya H.D."/>
            <person name="Yang S.P."/>
            <person name="Shah T."/>
            <person name="Saxena K.B."/>
            <person name="Michael T."/>
            <person name="McCombie W.R."/>
            <person name="Yang B."/>
            <person name="Zhang G."/>
            <person name="Yang H."/>
            <person name="Wang J."/>
            <person name="Spillane C."/>
            <person name="Cook D.R."/>
            <person name="May G.D."/>
            <person name="Xu X."/>
            <person name="Jackson S.A."/>
        </authorList>
    </citation>
    <scope>NUCLEOTIDE SEQUENCE [LARGE SCALE GENOMIC DNA]</scope>
</reference>
<dbReference type="InterPro" id="IPR005162">
    <property type="entry name" value="Retrotrans_gag_dom"/>
</dbReference>
<feature type="region of interest" description="Disordered" evidence="2">
    <location>
        <begin position="157"/>
        <end position="193"/>
    </location>
</feature>
<comment type="caution">
    <text evidence="4">The sequence shown here is derived from an EMBL/GenBank/DDBJ whole genome shotgun (WGS) entry which is preliminary data.</text>
</comment>
<accession>A0A151UHM6</accession>
<keyword evidence="1" id="KW-0862">Zinc</keyword>
<dbReference type="OMA" id="RINDEHP"/>
<sequence>MKVEQLYSCHGMSEEIKVSLATLSFQGHAMYWWTSLEKERRINDEHPIQYWNELRSALRRRHIPPYYDRELMDKLQRLKQGSSSVEEYRQSMELLMMRAGIREEERTTISGFQSGLNLEIRDKVELLPYRDLNELVQLCSRVEYQLNRKPFRKDSTHSYYKNFKKEGPSSTPFPNDKNKEKEIPSLKAPSKDTKTSDIKCFKCLGRGHIASQCPTKKTMILRGQDHYSSLNEATSSSSSDEEEVLASEEETYPCKKKQKKNPPLNEEKEEKVSSLEASVSSKEVVHKSHLSQKNDIKKTLLCEQLLYLLYFKETLTAISHELDFVP</sequence>
<dbReference type="GO" id="GO:0008270">
    <property type="term" value="F:zinc ion binding"/>
    <property type="evidence" value="ECO:0007669"/>
    <property type="project" value="UniProtKB-KW"/>
</dbReference>
<evidence type="ECO:0000256" key="1">
    <source>
        <dbReference type="PROSITE-ProRule" id="PRU00047"/>
    </source>
</evidence>
<feature type="region of interest" description="Disordered" evidence="2">
    <location>
        <begin position="229"/>
        <end position="278"/>
    </location>
</feature>
<evidence type="ECO:0000313" key="4">
    <source>
        <dbReference type="EMBL" id="KYP78782.1"/>
    </source>
</evidence>
<name>A0A151UHM6_CAJCA</name>
<dbReference type="Proteomes" id="UP000075243">
    <property type="component" value="Unassembled WGS sequence"/>
</dbReference>
<dbReference type="InterPro" id="IPR036875">
    <property type="entry name" value="Znf_CCHC_sf"/>
</dbReference>
<organism evidence="4 5">
    <name type="scientific">Cajanus cajan</name>
    <name type="common">Pigeon pea</name>
    <name type="synonym">Cajanus indicus</name>
    <dbReference type="NCBI Taxonomy" id="3821"/>
    <lineage>
        <taxon>Eukaryota</taxon>
        <taxon>Viridiplantae</taxon>
        <taxon>Streptophyta</taxon>
        <taxon>Embryophyta</taxon>
        <taxon>Tracheophyta</taxon>
        <taxon>Spermatophyta</taxon>
        <taxon>Magnoliopsida</taxon>
        <taxon>eudicotyledons</taxon>
        <taxon>Gunneridae</taxon>
        <taxon>Pentapetalae</taxon>
        <taxon>rosids</taxon>
        <taxon>fabids</taxon>
        <taxon>Fabales</taxon>
        <taxon>Fabaceae</taxon>
        <taxon>Papilionoideae</taxon>
        <taxon>50 kb inversion clade</taxon>
        <taxon>NPAAA clade</taxon>
        <taxon>indigoferoid/millettioid clade</taxon>
        <taxon>Phaseoleae</taxon>
        <taxon>Cajanus</taxon>
    </lineage>
</organism>
<keyword evidence="1" id="KW-0479">Metal-binding</keyword>
<feature type="compositionally biased region" description="Basic and acidic residues" evidence="2">
    <location>
        <begin position="176"/>
        <end position="193"/>
    </location>
</feature>
<evidence type="ECO:0000313" key="5">
    <source>
        <dbReference type="Proteomes" id="UP000075243"/>
    </source>
</evidence>